<gene>
    <name evidence="4" type="ORF">ZHD862_LOCUS24522</name>
</gene>
<comment type="caution">
    <text evidence="4">The sequence shown here is derived from an EMBL/GenBank/DDBJ whole genome shotgun (WGS) entry which is preliminary data.</text>
</comment>
<dbReference type="Gene3D" id="2.30.30.190">
    <property type="entry name" value="CAP Gly-rich-like domain"/>
    <property type="match status" value="1"/>
</dbReference>
<protein>
    <recommendedName>
        <fullName evidence="3">CAP-Gly domain-containing protein</fullName>
    </recommendedName>
</protein>
<organism evidence="4 5">
    <name type="scientific">Rotaria sordida</name>
    <dbReference type="NCBI Taxonomy" id="392033"/>
    <lineage>
        <taxon>Eukaryota</taxon>
        <taxon>Metazoa</taxon>
        <taxon>Spiralia</taxon>
        <taxon>Gnathifera</taxon>
        <taxon>Rotifera</taxon>
        <taxon>Eurotatoria</taxon>
        <taxon>Bdelloidea</taxon>
        <taxon>Philodinida</taxon>
        <taxon>Philodinidae</taxon>
        <taxon>Rotaria</taxon>
    </lineage>
</organism>
<evidence type="ECO:0000259" key="3">
    <source>
        <dbReference type="PROSITE" id="PS50245"/>
    </source>
</evidence>
<feature type="coiled-coil region" evidence="1">
    <location>
        <begin position="68"/>
        <end position="102"/>
    </location>
</feature>
<dbReference type="InterPro" id="IPR036859">
    <property type="entry name" value="CAP-Gly_dom_sf"/>
</dbReference>
<evidence type="ECO:0000256" key="2">
    <source>
        <dbReference type="SAM" id="MobiDB-lite"/>
    </source>
</evidence>
<reference evidence="4" key="1">
    <citation type="submission" date="2021-02" db="EMBL/GenBank/DDBJ databases">
        <authorList>
            <person name="Nowell W R."/>
        </authorList>
    </citation>
    <scope>NUCLEOTIDE SEQUENCE</scope>
</reference>
<accession>A0A814YTY8</accession>
<evidence type="ECO:0000313" key="5">
    <source>
        <dbReference type="Proteomes" id="UP000663864"/>
    </source>
</evidence>
<feature type="compositionally biased region" description="Polar residues" evidence="2">
    <location>
        <begin position="392"/>
        <end position="411"/>
    </location>
</feature>
<sequence>MSITTNNISVENLDEFDRQKKQAEMIRQYLQVTSIDTNSLPIKHSTLESDSSTTSLTTTLLPLSSINFNELRKDLKLAEERVERLRQELKEIQKKRDESYLITSPPQYVLPSINKTNTDFLNHNLSTSTNRGIIDKTPPLLQEFLSLHQQQQQQQQQQNPRQQINSAIPSSFLLSNFNSTNHLSTNPADIPKDYRQQQFLSTMRHHREQLVIYIDSLKQALNSLDRLASLEPTCSEIHLANMKIDTIQQKSRQLRALKSNRSSQQSPFIECRIRQLEHDLVYMLSEHQKDVQAKLELNEQRSRMLLKIMQVTDELAAVDQQIQQLLSNKTLNTNIHQTNPSNEINQQQSLRFINSTNNLDGRRVSFREPTDNNPLTKLTNIICNKMRKSATTILPRSTSTHLTPTQRKNSSTTTTTTTTTTQLPHSTSHHNCQKFISNNTNTNNNRSRSICSRTNFFTSPTTHELSRFEPIFNHDTDSLKIGDRIYVNGQWSGIILYIGETTLGIGDWAGVILDDPSLGKTNGIVRGRCYFQTTNNRGIFCRLTKLTREKILSCEIEQKK</sequence>
<feature type="domain" description="CAP-Gly" evidence="3">
    <location>
        <begin position="499"/>
        <end position="542"/>
    </location>
</feature>
<proteinExistence type="predicted"/>
<feature type="region of interest" description="Disordered" evidence="2">
    <location>
        <begin position="392"/>
        <end position="430"/>
    </location>
</feature>
<evidence type="ECO:0000256" key="1">
    <source>
        <dbReference type="SAM" id="Coils"/>
    </source>
</evidence>
<dbReference type="PROSITE" id="PS50245">
    <property type="entry name" value="CAP_GLY_2"/>
    <property type="match status" value="1"/>
</dbReference>
<dbReference type="InterPro" id="IPR000938">
    <property type="entry name" value="CAP-Gly_domain"/>
</dbReference>
<dbReference type="SMART" id="SM01052">
    <property type="entry name" value="CAP_GLY"/>
    <property type="match status" value="1"/>
</dbReference>
<dbReference type="EMBL" id="CAJNOT010001673">
    <property type="protein sequence ID" value="CAF1234066.1"/>
    <property type="molecule type" value="Genomic_DNA"/>
</dbReference>
<feature type="compositionally biased region" description="Low complexity" evidence="2">
    <location>
        <begin position="412"/>
        <end position="421"/>
    </location>
</feature>
<keyword evidence="1" id="KW-0175">Coiled coil</keyword>
<dbReference type="Proteomes" id="UP000663864">
    <property type="component" value="Unassembled WGS sequence"/>
</dbReference>
<name>A0A814YTY8_9BILA</name>
<dbReference type="AlphaFoldDB" id="A0A814YTY8"/>
<evidence type="ECO:0000313" key="4">
    <source>
        <dbReference type="EMBL" id="CAF1234066.1"/>
    </source>
</evidence>
<dbReference type="Pfam" id="PF01302">
    <property type="entry name" value="CAP_GLY"/>
    <property type="match status" value="1"/>
</dbReference>
<dbReference type="SUPFAM" id="SSF74924">
    <property type="entry name" value="Cap-Gly domain"/>
    <property type="match status" value="1"/>
</dbReference>